<feature type="transmembrane region" description="Helical" evidence="2">
    <location>
        <begin position="48"/>
        <end position="67"/>
    </location>
</feature>
<keyword evidence="2" id="KW-1133">Transmembrane helix</keyword>
<proteinExistence type="inferred from homology"/>
<gene>
    <name evidence="3" type="ORF">N7G274_003971</name>
</gene>
<sequence>MLMLSNATAHYHPLSQSACATNAVENFVDDSEEYALSTRIHAGNHGRLMMLSISTALLLIITIIQALCLSSARASHEGVLSYTGLNSARNIERLGSVPTPYMAENETEAAQAWSAIEPGHGVVALDPQWAAINGLPATKAHPINSDKVVYIIEAYHAIHCLKVIRLHYSALMDELGMDWPVEHDMHCFDTLRQHIMCQADDTLLSTTGHRDAGMNQTRMCRDWDALRQWATEHTACYHDTVGIHNDARFERCDGGEDGLPRNSLLELS</sequence>
<dbReference type="Proteomes" id="UP001590950">
    <property type="component" value="Unassembled WGS sequence"/>
</dbReference>
<dbReference type="Pfam" id="PF11807">
    <property type="entry name" value="UstYa"/>
    <property type="match status" value="1"/>
</dbReference>
<name>A0ABR4ACV7_9LECA</name>
<comment type="similarity">
    <text evidence="1">Belongs to the ustYa family.</text>
</comment>
<evidence type="ECO:0000313" key="3">
    <source>
        <dbReference type="EMBL" id="KAL2043664.1"/>
    </source>
</evidence>
<keyword evidence="4" id="KW-1185">Reference proteome</keyword>
<comment type="caution">
    <text evidence="3">The sequence shown here is derived from an EMBL/GenBank/DDBJ whole genome shotgun (WGS) entry which is preliminary data.</text>
</comment>
<evidence type="ECO:0000313" key="4">
    <source>
        <dbReference type="Proteomes" id="UP001590950"/>
    </source>
</evidence>
<protein>
    <submittedName>
        <fullName evidence="3">Uncharacterized protein</fullName>
    </submittedName>
</protein>
<dbReference type="InterPro" id="IPR021765">
    <property type="entry name" value="UstYa-like"/>
</dbReference>
<dbReference type="PANTHER" id="PTHR33365">
    <property type="entry name" value="YALI0B05434P"/>
    <property type="match status" value="1"/>
</dbReference>
<reference evidence="3 4" key="1">
    <citation type="submission" date="2024-09" db="EMBL/GenBank/DDBJ databases">
        <title>Rethinking Asexuality: The Enigmatic Case of Functional Sexual Genes in Lepraria (Stereocaulaceae).</title>
        <authorList>
            <person name="Doellman M."/>
            <person name="Sun Y."/>
            <person name="Barcenas-Pena A."/>
            <person name="Lumbsch H.T."/>
            <person name="Grewe F."/>
        </authorList>
    </citation>
    <scope>NUCLEOTIDE SEQUENCE [LARGE SCALE GENOMIC DNA]</scope>
    <source>
        <strain evidence="3 4">Mercado 3170</strain>
    </source>
</reference>
<dbReference type="PANTHER" id="PTHR33365:SF6">
    <property type="entry name" value="OXIDASE USTYA"/>
    <property type="match status" value="1"/>
</dbReference>
<evidence type="ECO:0000256" key="2">
    <source>
        <dbReference type="SAM" id="Phobius"/>
    </source>
</evidence>
<accession>A0ABR4ACV7</accession>
<organism evidence="3 4">
    <name type="scientific">Stereocaulon virgatum</name>
    <dbReference type="NCBI Taxonomy" id="373712"/>
    <lineage>
        <taxon>Eukaryota</taxon>
        <taxon>Fungi</taxon>
        <taxon>Dikarya</taxon>
        <taxon>Ascomycota</taxon>
        <taxon>Pezizomycotina</taxon>
        <taxon>Lecanoromycetes</taxon>
        <taxon>OSLEUM clade</taxon>
        <taxon>Lecanoromycetidae</taxon>
        <taxon>Lecanorales</taxon>
        <taxon>Lecanorineae</taxon>
        <taxon>Stereocaulaceae</taxon>
        <taxon>Stereocaulon</taxon>
    </lineage>
</organism>
<evidence type="ECO:0000256" key="1">
    <source>
        <dbReference type="ARBA" id="ARBA00035112"/>
    </source>
</evidence>
<dbReference type="EMBL" id="JBEFKJ010000011">
    <property type="protein sequence ID" value="KAL2043664.1"/>
    <property type="molecule type" value="Genomic_DNA"/>
</dbReference>
<keyword evidence="2" id="KW-0812">Transmembrane</keyword>
<keyword evidence="2" id="KW-0472">Membrane</keyword>